<evidence type="ECO:0000256" key="4">
    <source>
        <dbReference type="ARBA" id="ARBA00023163"/>
    </source>
</evidence>
<evidence type="ECO:0000256" key="2">
    <source>
        <dbReference type="ARBA" id="ARBA00023015"/>
    </source>
</evidence>
<dbReference type="InterPro" id="IPR051054">
    <property type="entry name" value="SorC_transcr_regulators"/>
</dbReference>
<dbReference type="KEGG" id="pmr:PMI1540"/>
<dbReference type="EMBL" id="AM942759">
    <property type="protein sequence ID" value="CAR43229.1"/>
    <property type="molecule type" value="Genomic_DNA"/>
</dbReference>
<dbReference type="SUPFAM" id="SSF100950">
    <property type="entry name" value="NagB/RpiA/CoA transferase-like"/>
    <property type="match status" value="1"/>
</dbReference>
<keyword evidence="3" id="KW-0238">DNA-binding</keyword>
<dbReference type="AlphaFoldDB" id="B4EXX3"/>
<keyword evidence="4" id="KW-0804">Transcription</keyword>
<dbReference type="Pfam" id="PF04198">
    <property type="entry name" value="Sugar-bind"/>
    <property type="match status" value="1"/>
</dbReference>
<keyword evidence="7" id="KW-1185">Reference proteome</keyword>
<gene>
    <name evidence="6" type="ordered locus">PMI1540</name>
</gene>
<dbReference type="eggNOG" id="COG2390">
    <property type="taxonomic scope" value="Bacteria"/>
</dbReference>
<dbReference type="EnsemblBacteria" id="CAR43229">
    <property type="protein sequence ID" value="CAR43229"/>
    <property type="gene ID" value="PMI1540"/>
</dbReference>
<sequence length="331" mass="36143">MGFKMDNNSLKNASLFDNDPVLYAAWLYYQDGLSQSEVANIMSVSRVTVVKYLHLAREKGFVNISLDSSVFSTIDYSIRIKAKFNLNNVLILPDEEKNKSQQTSNMNRERLAKAGAMYLSQIISNDDILGVAWGRTIHKLGHYLPTKTLENVTVLQMIGAVAPQPDFTTAESAALIANKFSGCSINLHVPAVVSNARLAMELQAEPIIRRNFSALNQCNKALFVVGNTQDDNPLITTGVLTTNEMAQYRDLGAVGVICGRFYDAQGNPLLSDIDLRIMGISLAQLRQIPQRIFIAGGVENVAATIGAIKGGYATDIVIDEVTALALLELSI</sequence>
<evidence type="ECO:0000256" key="3">
    <source>
        <dbReference type="ARBA" id="ARBA00023125"/>
    </source>
</evidence>
<evidence type="ECO:0000259" key="5">
    <source>
        <dbReference type="Pfam" id="PF04198"/>
    </source>
</evidence>
<comment type="similarity">
    <text evidence="1">Belongs to the SorC transcriptional regulatory family.</text>
</comment>
<evidence type="ECO:0000313" key="6">
    <source>
        <dbReference type="EMBL" id="CAR43229.1"/>
    </source>
</evidence>
<dbReference type="Gene3D" id="3.40.50.1360">
    <property type="match status" value="1"/>
</dbReference>
<accession>B4EXX3</accession>
<dbReference type="GO" id="GO:0003677">
    <property type="term" value="F:DNA binding"/>
    <property type="evidence" value="ECO:0007669"/>
    <property type="project" value="UniProtKB-KW"/>
</dbReference>
<proteinExistence type="inferred from homology"/>
<protein>
    <submittedName>
        <fullName evidence="6">Transcriptional regulator</fullName>
    </submittedName>
</protein>
<dbReference type="SUPFAM" id="SSF88659">
    <property type="entry name" value="Sigma3 and sigma4 domains of RNA polymerase sigma factors"/>
    <property type="match status" value="1"/>
</dbReference>
<dbReference type="HOGENOM" id="CLU_054506_0_1_6"/>
<dbReference type="InterPro" id="IPR037171">
    <property type="entry name" value="NagB/RpiA_transferase-like"/>
</dbReference>
<dbReference type="PANTHER" id="PTHR34294">
    <property type="entry name" value="TRANSCRIPTIONAL REGULATOR-RELATED"/>
    <property type="match status" value="1"/>
</dbReference>
<organism evidence="6 7">
    <name type="scientific">Proteus mirabilis (strain HI4320)</name>
    <dbReference type="NCBI Taxonomy" id="529507"/>
    <lineage>
        <taxon>Bacteria</taxon>
        <taxon>Pseudomonadati</taxon>
        <taxon>Pseudomonadota</taxon>
        <taxon>Gammaproteobacteria</taxon>
        <taxon>Enterobacterales</taxon>
        <taxon>Morganellaceae</taxon>
        <taxon>Proteus</taxon>
    </lineage>
</organism>
<dbReference type="InterPro" id="IPR036388">
    <property type="entry name" value="WH-like_DNA-bd_sf"/>
</dbReference>
<dbReference type="GO" id="GO:0030246">
    <property type="term" value="F:carbohydrate binding"/>
    <property type="evidence" value="ECO:0007669"/>
    <property type="project" value="InterPro"/>
</dbReference>
<evidence type="ECO:0000256" key="1">
    <source>
        <dbReference type="ARBA" id="ARBA00010466"/>
    </source>
</evidence>
<dbReference type="Gene3D" id="1.10.10.10">
    <property type="entry name" value="Winged helix-like DNA-binding domain superfamily/Winged helix DNA-binding domain"/>
    <property type="match status" value="1"/>
</dbReference>
<name>B4EXX3_PROMH</name>
<dbReference type="PANTHER" id="PTHR34294:SF1">
    <property type="entry name" value="TRANSCRIPTIONAL REGULATOR LSRR"/>
    <property type="match status" value="1"/>
</dbReference>
<reference evidence="6 7" key="1">
    <citation type="journal article" date="2008" name="J. Bacteriol.">
        <title>Complete genome sequence of uropathogenic Proteus mirabilis, a master of both adherence and motility.</title>
        <authorList>
            <person name="Pearson M.M."/>
            <person name="Sebaihia M."/>
            <person name="Churcher C."/>
            <person name="Quail M.A."/>
            <person name="Seshasayee A.S."/>
            <person name="Luscombe N.M."/>
            <person name="Abdellah Z."/>
            <person name="Arrosmith C."/>
            <person name="Atkin B."/>
            <person name="Chillingworth T."/>
            <person name="Hauser H."/>
            <person name="Jagels K."/>
            <person name="Moule S."/>
            <person name="Mungall K."/>
            <person name="Norbertczak H."/>
            <person name="Rabbinowitsch E."/>
            <person name="Walker D."/>
            <person name="Whithead S."/>
            <person name="Thomson N.R."/>
            <person name="Rather P.N."/>
            <person name="Parkhill J."/>
            <person name="Mobley H.L."/>
        </authorList>
    </citation>
    <scope>NUCLEOTIDE SEQUENCE [LARGE SCALE GENOMIC DNA]</scope>
    <source>
        <strain evidence="6 7">HI4320</strain>
    </source>
</reference>
<feature type="domain" description="Sugar-binding" evidence="5">
    <location>
        <begin position="70"/>
        <end position="328"/>
    </location>
</feature>
<dbReference type="InterPro" id="IPR007324">
    <property type="entry name" value="Sugar-bd_dom_put"/>
</dbReference>
<keyword evidence="2" id="KW-0805">Transcription regulation</keyword>
<dbReference type="InterPro" id="IPR013324">
    <property type="entry name" value="RNA_pol_sigma_r3/r4-like"/>
</dbReference>
<evidence type="ECO:0000313" key="7">
    <source>
        <dbReference type="Proteomes" id="UP000008319"/>
    </source>
</evidence>
<dbReference type="Proteomes" id="UP000008319">
    <property type="component" value="Chromosome"/>
</dbReference>